<evidence type="ECO:0000259" key="2">
    <source>
        <dbReference type="PROSITE" id="PS50842"/>
    </source>
</evidence>
<dbReference type="PANTHER" id="PTHR47480">
    <property type="entry name" value="EG45-LIKE DOMAIN CONTAINING PROTEIN"/>
    <property type="match status" value="1"/>
</dbReference>
<dbReference type="InterPro" id="IPR009009">
    <property type="entry name" value="RlpA-like_DPBB"/>
</dbReference>
<dbReference type="CDD" id="cd22269">
    <property type="entry name" value="DPBB_EG45-like"/>
    <property type="match status" value="1"/>
</dbReference>
<organism evidence="3 4">
    <name type="scientific">Papaver somniferum</name>
    <name type="common">Opium poppy</name>
    <dbReference type="NCBI Taxonomy" id="3469"/>
    <lineage>
        <taxon>Eukaryota</taxon>
        <taxon>Viridiplantae</taxon>
        <taxon>Streptophyta</taxon>
        <taxon>Embryophyta</taxon>
        <taxon>Tracheophyta</taxon>
        <taxon>Spermatophyta</taxon>
        <taxon>Magnoliopsida</taxon>
        <taxon>Ranunculales</taxon>
        <taxon>Papaveraceae</taxon>
        <taxon>Papaveroideae</taxon>
        <taxon>Papaver</taxon>
    </lineage>
</organism>
<evidence type="ECO:0000313" key="3">
    <source>
        <dbReference type="EMBL" id="RZC51130.1"/>
    </source>
</evidence>
<evidence type="ECO:0000256" key="1">
    <source>
        <dbReference type="SAM" id="SignalP"/>
    </source>
</evidence>
<feature type="chain" id="PRO_5021198290" description="Expansin-like EG45 domain-containing protein" evidence="1">
    <location>
        <begin position="24"/>
        <end position="130"/>
    </location>
</feature>
<dbReference type="Pfam" id="PF03330">
    <property type="entry name" value="DPBB_1"/>
    <property type="match status" value="1"/>
</dbReference>
<accession>A0A4Y7ITL4</accession>
<reference evidence="3 4" key="1">
    <citation type="journal article" date="2018" name="Science">
        <title>The opium poppy genome and morphinan production.</title>
        <authorList>
            <person name="Guo L."/>
            <person name="Winzer T."/>
            <person name="Yang X."/>
            <person name="Li Y."/>
            <person name="Ning Z."/>
            <person name="He Z."/>
            <person name="Teodor R."/>
            <person name="Lu Y."/>
            <person name="Bowser T.A."/>
            <person name="Graham I.A."/>
            <person name="Ye K."/>
        </authorList>
    </citation>
    <scope>NUCLEOTIDE SEQUENCE [LARGE SCALE GENOMIC DNA]</scope>
    <source>
        <strain evidence="4">cv. HN1</strain>
        <tissue evidence="3">Leaves</tissue>
    </source>
</reference>
<dbReference type="PROSITE" id="PS50842">
    <property type="entry name" value="EXPANSIN_EG45"/>
    <property type="match status" value="1"/>
</dbReference>
<dbReference type="AlphaFoldDB" id="A0A4Y7ITL4"/>
<gene>
    <name evidence="3" type="ORF">C5167_019557</name>
</gene>
<dbReference type="Gramene" id="RZC51130">
    <property type="protein sequence ID" value="RZC51130"/>
    <property type="gene ID" value="C5167_019557"/>
</dbReference>
<protein>
    <recommendedName>
        <fullName evidence="2">Expansin-like EG45 domain-containing protein</fullName>
    </recommendedName>
</protein>
<dbReference type="InterPro" id="IPR007112">
    <property type="entry name" value="Expansin/allergen_DPBB_dom"/>
</dbReference>
<proteinExistence type="predicted"/>
<evidence type="ECO:0000313" key="4">
    <source>
        <dbReference type="Proteomes" id="UP000316621"/>
    </source>
</evidence>
<dbReference type="EMBL" id="CM010716">
    <property type="protein sequence ID" value="RZC51130.1"/>
    <property type="molecule type" value="Genomic_DNA"/>
</dbReference>
<dbReference type="Gene3D" id="2.40.40.10">
    <property type="entry name" value="RlpA-like domain"/>
    <property type="match status" value="1"/>
</dbReference>
<dbReference type="PANTHER" id="PTHR47480:SF5">
    <property type="entry name" value="EG45-LIKE DOMAIN CONTAINING PROTEIN"/>
    <property type="match status" value="1"/>
</dbReference>
<dbReference type="SUPFAM" id="SSF50685">
    <property type="entry name" value="Barwin-like endoglucanases"/>
    <property type="match status" value="1"/>
</dbReference>
<dbReference type="Proteomes" id="UP000316621">
    <property type="component" value="Chromosome 2"/>
</dbReference>
<keyword evidence="4" id="KW-1185">Reference proteome</keyword>
<keyword evidence="1" id="KW-0732">Signal</keyword>
<name>A0A4Y7ITL4_PAPSO</name>
<dbReference type="OMA" id="FNCISNI"/>
<dbReference type="InterPro" id="IPR036908">
    <property type="entry name" value="RlpA-like_sf"/>
</dbReference>
<sequence length="130" mass="14078">MRLVTLGVTIIWCLNVLLVLVVGDVGTATSYDPPYLPTKCNGYSQQQFPEGGLFAAASNGLWDNGAACGRRYRIRCISGPNRPCKDGTIVVQIVDACRSKSCPSTLVLSNKAFDAISRNSDTKINMEYAQ</sequence>
<feature type="signal peptide" evidence="1">
    <location>
        <begin position="1"/>
        <end position="23"/>
    </location>
</feature>
<feature type="domain" description="Expansin-like EG45" evidence="2">
    <location>
        <begin position="26"/>
        <end position="130"/>
    </location>
</feature>